<feature type="domain" description="NB-ARC" evidence="2">
    <location>
        <begin position="72"/>
        <end position="228"/>
    </location>
</feature>
<dbReference type="Pfam" id="PF13374">
    <property type="entry name" value="TPR_10"/>
    <property type="match status" value="3"/>
</dbReference>
<evidence type="ECO:0000259" key="2">
    <source>
        <dbReference type="Pfam" id="PF00931"/>
    </source>
</evidence>
<evidence type="ECO:0000313" key="4">
    <source>
        <dbReference type="Proteomes" id="UP000182658"/>
    </source>
</evidence>
<protein>
    <submittedName>
        <fullName evidence="3">TPR-like protein</fullName>
    </submittedName>
</protein>
<dbReference type="PANTHER" id="PTHR46082:SF6">
    <property type="entry name" value="AAA+ ATPASE DOMAIN-CONTAINING PROTEIN-RELATED"/>
    <property type="match status" value="1"/>
</dbReference>
<feature type="region of interest" description="Disordered" evidence="1">
    <location>
        <begin position="376"/>
        <end position="400"/>
    </location>
</feature>
<dbReference type="Gene3D" id="1.25.40.10">
    <property type="entry name" value="Tetratricopeptide repeat domain"/>
    <property type="match status" value="3"/>
</dbReference>
<evidence type="ECO:0000256" key="1">
    <source>
        <dbReference type="SAM" id="MobiDB-lite"/>
    </source>
</evidence>
<dbReference type="Pfam" id="PF13424">
    <property type="entry name" value="TPR_12"/>
    <property type="match status" value="2"/>
</dbReference>
<dbReference type="PANTHER" id="PTHR46082">
    <property type="entry name" value="ATP/GTP-BINDING PROTEIN-RELATED"/>
    <property type="match status" value="1"/>
</dbReference>
<accession>A0A1J7IL35</accession>
<dbReference type="Pfam" id="PF00931">
    <property type="entry name" value="NB-ARC"/>
    <property type="match status" value="1"/>
</dbReference>
<dbReference type="SUPFAM" id="SSF52540">
    <property type="entry name" value="P-loop containing nucleoside triphosphate hydrolases"/>
    <property type="match status" value="1"/>
</dbReference>
<dbReference type="InParanoid" id="A0A1J7IL35"/>
<reference evidence="3 4" key="1">
    <citation type="submission" date="2016-10" db="EMBL/GenBank/DDBJ databases">
        <title>Draft genome sequence of Coniochaeta ligniaria NRRL30616, a lignocellulolytic fungus for bioabatement of inhibitors in plant biomass hydrolysates.</title>
        <authorList>
            <consortium name="DOE Joint Genome Institute"/>
            <person name="Jimenez D.J."/>
            <person name="Hector R.E."/>
            <person name="Riley R."/>
            <person name="Sun H."/>
            <person name="Grigoriev I.V."/>
            <person name="Van Elsas J.D."/>
            <person name="Nichols N.N."/>
        </authorList>
    </citation>
    <scope>NUCLEOTIDE SEQUENCE [LARGE SCALE GENOMIC DNA]</scope>
    <source>
        <strain evidence="3 4">NRRL 30616</strain>
    </source>
</reference>
<dbReference type="EMBL" id="KV875099">
    <property type="protein sequence ID" value="OIW27995.1"/>
    <property type="molecule type" value="Genomic_DNA"/>
</dbReference>
<dbReference type="SUPFAM" id="SSF48452">
    <property type="entry name" value="TPR-like"/>
    <property type="match status" value="3"/>
</dbReference>
<dbReference type="Proteomes" id="UP000182658">
    <property type="component" value="Unassembled WGS sequence"/>
</dbReference>
<keyword evidence="4" id="KW-1185">Reference proteome</keyword>
<dbReference type="InterPro" id="IPR002182">
    <property type="entry name" value="NB-ARC"/>
</dbReference>
<dbReference type="NCBIfam" id="NF040586">
    <property type="entry name" value="FxSxx_TPR"/>
    <property type="match status" value="1"/>
</dbReference>
<dbReference type="Gene3D" id="3.40.50.300">
    <property type="entry name" value="P-loop containing nucleotide triphosphate hydrolases"/>
    <property type="match status" value="1"/>
</dbReference>
<dbReference type="OrthoDB" id="626167at2759"/>
<dbReference type="InterPro" id="IPR053137">
    <property type="entry name" value="NLR-like"/>
</dbReference>
<name>A0A1J7IL35_9PEZI</name>
<dbReference type="GO" id="GO:0043531">
    <property type="term" value="F:ADP binding"/>
    <property type="evidence" value="ECO:0007669"/>
    <property type="project" value="InterPro"/>
</dbReference>
<organism evidence="3 4">
    <name type="scientific">Coniochaeta ligniaria NRRL 30616</name>
    <dbReference type="NCBI Taxonomy" id="1408157"/>
    <lineage>
        <taxon>Eukaryota</taxon>
        <taxon>Fungi</taxon>
        <taxon>Dikarya</taxon>
        <taxon>Ascomycota</taxon>
        <taxon>Pezizomycotina</taxon>
        <taxon>Sordariomycetes</taxon>
        <taxon>Sordariomycetidae</taxon>
        <taxon>Coniochaetales</taxon>
        <taxon>Coniochaetaceae</taxon>
        <taxon>Coniochaeta</taxon>
    </lineage>
</organism>
<dbReference type="InterPro" id="IPR011990">
    <property type="entry name" value="TPR-like_helical_dom_sf"/>
</dbReference>
<dbReference type="InterPro" id="IPR027417">
    <property type="entry name" value="P-loop_NTPase"/>
</dbReference>
<evidence type="ECO:0000313" key="3">
    <source>
        <dbReference type="EMBL" id="OIW27995.1"/>
    </source>
</evidence>
<sequence>MALPSAISFGPHNRGAEVGLNYGTINTEIHLPPERPETPPHPFASIYFSRDPDFVSRGDVLEQIALGCSEPPRRVALVGLGGVGKSQLAIEYAYRVSEADANTWVFWVHAETRMRVEEGFRMIADIVKLPGRNQQKDILQLVYTWLSNERNGKWVMFLDSADDSDVFYSSVDDSGGRPLASHLPQSRNGSIVITTRDGNLASRLTGDERRLIKIGSMTEADALTLLERRLGGLSDTEKSMGVDLLRALDLVPLAISQAAAYIQKRRPRSSLEKYLAEFRKSDKRRAWLLEHDAGDIRRDASASNSVLITWQISFDHIRSKRRSAADLLSLMSFFNRQGIPEEVLMLSKRAYREKLASRYNLSEALNVDGTGVPQIDHHDLDESMDLDTDNDLGSARSDNTANDQFEEDIDLLRAYNLITTNEQGDLFEMHGLVQLSTRKWLEAAGQQETFELEFLERLAASFPEPQQDASNWLACQRLLPHVEMAVDSSCHRSDWGLAVFSKLLRQTGRYTHLRGSYDVAERLYRVLQSVCESWRGKEDIDTAYSSFSLGHILLRKGHDKEAENLAAQAAETSNTLLGPNHPFTLATLELIALTFKSQDRFNEAEELLKPLIEASKTTMGPDDEQTLNLTETYGEMLRQLGRLEEAERLLVHVSEARKIQLGLGHPRTMASMSFLAGVLYEQYRLDEAADMARQVLEARTSTFGPNHPDVLKSASRLASIRHGQGLFAEAETLQAGVAEISKERLGWDHYETQVYVSNWALCLKDLGRLEEAEEMSRQLLESVKRTLRPDHALTLTVTANLGIIRYEQGRSQEGEELLVQAVEGYEAKFGLDHPDILNRMEYLAMILRRQDRNADALALIEKFAQAMQRVYGVEHRLTRQAFDWLEEVREVTCEGR</sequence>
<gene>
    <name evidence="3" type="ORF">CONLIGDRAFT_458486</name>
</gene>
<dbReference type="AlphaFoldDB" id="A0A1J7IL35"/>
<dbReference type="STRING" id="1408157.A0A1J7IL35"/>
<proteinExistence type="predicted"/>